<keyword evidence="13" id="KW-1185">Reference proteome</keyword>
<proteinExistence type="inferred from homology"/>
<dbReference type="GO" id="GO:0005886">
    <property type="term" value="C:plasma membrane"/>
    <property type="evidence" value="ECO:0007669"/>
    <property type="project" value="UniProtKB-SubCell"/>
</dbReference>
<dbReference type="EMBL" id="ABCK01000006">
    <property type="protein sequence ID" value="EDM28220.1"/>
    <property type="molecule type" value="Genomic_DNA"/>
</dbReference>
<dbReference type="PANTHER" id="PTHR42755">
    <property type="entry name" value="3-DEOXY-MANNO-OCTULOSONATE CYTIDYLYLTRANSFERASE"/>
    <property type="match status" value="1"/>
</dbReference>
<reference evidence="12 13" key="1">
    <citation type="journal article" date="2010" name="J. Bacteriol.">
        <title>Genome sequence of Lentisphaera araneosa HTCC2155T, the type species of the order Lentisphaerales in the phylum Lentisphaerae.</title>
        <authorList>
            <person name="Thrash J.C."/>
            <person name="Cho J.C."/>
            <person name="Vergin K.L."/>
            <person name="Morris R.M."/>
            <person name="Giovannoni S.J."/>
        </authorList>
    </citation>
    <scope>NUCLEOTIDE SEQUENCE [LARGE SCALE GENOMIC DNA]</scope>
    <source>
        <strain evidence="12 13">HTCC2155</strain>
    </source>
</reference>
<name>A6DJZ6_9BACT</name>
<comment type="caution">
    <text evidence="12">The sequence shown here is derived from an EMBL/GenBank/DDBJ whole genome shotgun (WGS) entry which is preliminary data.</text>
</comment>
<dbReference type="Gene3D" id="3.40.50.11720">
    <property type="entry name" value="3-Deoxy-D-manno-octulosonic-acid transferase, N-terminal domain"/>
    <property type="match status" value="1"/>
</dbReference>
<dbReference type="EC" id="2.4.99.12" evidence="2 9"/>
<protein>
    <recommendedName>
        <fullName evidence="3 9">3-deoxy-D-manno-octulosonic acid transferase</fullName>
        <shortName evidence="9">Kdo transferase</shortName>
        <ecNumber evidence="2 9">2.4.99.12</ecNumber>
    </recommendedName>
    <alternativeName>
        <fullName evidence="5 9">Lipid IV(A) 3-deoxy-D-manno-octulosonic acid transferase</fullName>
    </alternativeName>
</protein>
<dbReference type="InterPro" id="IPR007507">
    <property type="entry name" value="Glycos_transf_N"/>
</dbReference>
<dbReference type="STRING" id="313628.LNTAR_12726"/>
<evidence type="ECO:0000256" key="8">
    <source>
        <dbReference type="PIRSR" id="PIRSR639901-2"/>
    </source>
</evidence>
<feature type="active site" description="Proton acceptor" evidence="7">
    <location>
        <position position="63"/>
    </location>
</feature>
<dbReference type="Gene3D" id="3.40.50.2000">
    <property type="entry name" value="Glycogen Phosphorylase B"/>
    <property type="match status" value="1"/>
</dbReference>
<dbReference type="OrthoDB" id="9789797at2"/>
<evidence type="ECO:0000256" key="5">
    <source>
        <dbReference type="ARBA" id="ARBA00031445"/>
    </source>
</evidence>
<sequence>MTFILYNALVSVFLILYSPVHIIRLIMGSKYRESTLPRLGFQSYPKADKSKKTYLIHSVSVGETQVAGTLASEFKAEDPNCRIFVSTVTETGQAVASKLKDVDGHFYLPYDLWPLTNKIFKYIQPDAVIIVENDLWLNYLHGAKVRDIPCYQVNAKLSASSLRSYKKFAKFGQLLFEPMHHFFVQSETFRERFEEMGIAKDKLTVSGNIKLDSNPPFLSESELNDFKSSLGLQDTSLNHCLIYGSTHAGEEELALETHNKLKKNFPELQTIIVPRHPERFDKVCAMLEKSGAKFSRASQIRDDQAAEDILVIDMMGALMKAYQIGTIGIVCGSFTGKVGSHNFLEPSFYKKPFVFGPHTYSQPGFYQLCKQANAGLQCTMEELSEELDKLLRDPQKQLEIGESGYKIISAAKGAVHHTVEVIIKELEG</sequence>
<dbReference type="InterPro" id="IPR038107">
    <property type="entry name" value="Glycos_transf_N_sf"/>
</dbReference>
<keyword evidence="9" id="KW-1133">Transmembrane helix</keyword>
<keyword evidence="10" id="KW-0175">Coiled coil</keyword>
<dbReference type="Pfam" id="PF04413">
    <property type="entry name" value="Glycos_transf_N"/>
    <property type="match status" value="1"/>
</dbReference>
<evidence type="ECO:0000256" key="6">
    <source>
        <dbReference type="ARBA" id="ARBA00049183"/>
    </source>
</evidence>
<keyword evidence="9" id="KW-1003">Cell membrane</keyword>
<feature type="coiled-coil region" evidence="10">
    <location>
        <begin position="366"/>
        <end position="393"/>
    </location>
</feature>
<feature type="domain" description="3-deoxy-D-manno-octulosonic-acid transferase N-terminal" evidence="11">
    <location>
        <begin position="38"/>
        <end position="212"/>
    </location>
</feature>
<evidence type="ECO:0000256" key="3">
    <source>
        <dbReference type="ARBA" id="ARBA00019077"/>
    </source>
</evidence>
<dbReference type="GO" id="GO:0009245">
    <property type="term" value="P:lipid A biosynthetic process"/>
    <property type="evidence" value="ECO:0007669"/>
    <property type="project" value="TreeGrafter"/>
</dbReference>
<keyword evidence="9" id="KW-0812">Transmembrane</keyword>
<evidence type="ECO:0000256" key="9">
    <source>
        <dbReference type="RuleBase" id="RU365103"/>
    </source>
</evidence>
<feature type="site" description="Transition state stabilizer" evidence="8">
    <location>
        <position position="132"/>
    </location>
</feature>
<dbReference type="AlphaFoldDB" id="A6DJZ6"/>
<comment type="similarity">
    <text evidence="9">Belongs to the glycosyltransferase group 1 family.</text>
</comment>
<evidence type="ECO:0000313" key="13">
    <source>
        <dbReference type="Proteomes" id="UP000004947"/>
    </source>
</evidence>
<dbReference type="GO" id="GO:0009244">
    <property type="term" value="P:lipopolysaccharide core region biosynthetic process"/>
    <property type="evidence" value="ECO:0007669"/>
    <property type="project" value="UniProtKB-UniRule"/>
</dbReference>
<comment type="pathway">
    <text evidence="1 9">Bacterial outer membrane biogenesis; LPS core biosynthesis.</text>
</comment>
<feature type="site" description="Transition state stabilizer" evidence="8">
    <location>
        <position position="210"/>
    </location>
</feature>
<dbReference type="eggNOG" id="COG1519">
    <property type="taxonomic scope" value="Bacteria"/>
</dbReference>
<keyword evidence="9" id="KW-0472">Membrane</keyword>
<evidence type="ECO:0000256" key="10">
    <source>
        <dbReference type="SAM" id="Coils"/>
    </source>
</evidence>
<comment type="catalytic activity">
    <reaction evidence="6 9">
        <text>lipid IVA (E. coli) + CMP-3-deoxy-beta-D-manno-octulosonate = alpha-Kdo-(2-&gt;6)-lipid IVA (E. coli) + CMP + H(+)</text>
        <dbReference type="Rhea" id="RHEA:28066"/>
        <dbReference type="ChEBI" id="CHEBI:15378"/>
        <dbReference type="ChEBI" id="CHEBI:58603"/>
        <dbReference type="ChEBI" id="CHEBI:60364"/>
        <dbReference type="ChEBI" id="CHEBI:60377"/>
        <dbReference type="ChEBI" id="CHEBI:85987"/>
        <dbReference type="EC" id="2.4.99.12"/>
    </reaction>
</comment>
<dbReference type="SUPFAM" id="SSF53756">
    <property type="entry name" value="UDP-Glycosyltransferase/glycogen phosphorylase"/>
    <property type="match status" value="1"/>
</dbReference>
<keyword evidence="4 9" id="KW-0808">Transferase</keyword>
<accession>A6DJZ6</accession>
<evidence type="ECO:0000313" key="12">
    <source>
        <dbReference type="EMBL" id="EDM28220.1"/>
    </source>
</evidence>
<keyword evidence="9" id="KW-0448">Lipopolysaccharide biosynthesis</keyword>
<evidence type="ECO:0000259" key="11">
    <source>
        <dbReference type="Pfam" id="PF04413"/>
    </source>
</evidence>
<dbReference type="RefSeq" id="WP_007278212.1">
    <property type="nucleotide sequence ID" value="NZ_ABCK01000006.1"/>
</dbReference>
<dbReference type="GO" id="GO:0043842">
    <property type="term" value="F:Kdo transferase activity"/>
    <property type="evidence" value="ECO:0007669"/>
    <property type="project" value="UniProtKB-EC"/>
</dbReference>
<comment type="subcellular location">
    <subcellularLocation>
        <location evidence="9">Cell membrane</location>
    </subcellularLocation>
</comment>
<organism evidence="12 13">
    <name type="scientific">Lentisphaera araneosa HTCC2155</name>
    <dbReference type="NCBI Taxonomy" id="313628"/>
    <lineage>
        <taxon>Bacteria</taxon>
        <taxon>Pseudomonadati</taxon>
        <taxon>Lentisphaerota</taxon>
        <taxon>Lentisphaeria</taxon>
        <taxon>Lentisphaerales</taxon>
        <taxon>Lentisphaeraceae</taxon>
        <taxon>Lentisphaera</taxon>
    </lineage>
</organism>
<gene>
    <name evidence="12" type="ORF">LNTAR_12726</name>
</gene>
<evidence type="ECO:0000256" key="1">
    <source>
        <dbReference type="ARBA" id="ARBA00004713"/>
    </source>
</evidence>
<evidence type="ECO:0000256" key="2">
    <source>
        <dbReference type="ARBA" id="ARBA00012621"/>
    </source>
</evidence>
<dbReference type="Proteomes" id="UP000004947">
    <property type="component" value="Unassembled WGS sequence"/>
</dbReference>
<dbReference type="InterPro" id="IPR039901">
    <property type="entry name" value="Kdotransferase"/>
</dbReference>
<dbReference type="PANTHER" id="PTHR42755:SF1">
    <property type="entry name" value="3-DEOXY-D-MANNO-OCTULOSONIC ACID TRANSFERASE, MITOCHONDRIAL-RELATED"/>
    <property type="match status" value="1"/>
</dbReference>
<feature type="transmembrane region" description="Helical" evidence="9">
    <location>
        <begin position="6"/>
        <end position="27"/>
    </location>
</feature>
<evidence type="ECO:0000256" key="4">
    <source>
        <dbReference type="ARBA" id="ARBA00022679"/>
    </source>
</evidence>
<comment type="function">
    <text evidence="9">Involved in lipopolysaccharide (LPS) biosynthesis. Catalyzes the transfer of 3-deoxy-D-manno-octulosonate (Kdo) residue(s) from CMP-Kdo to lipid IV(A), the tetraacyldisaccharide-1,4'-bisphosphate precursor of lipid A.</text>
</comment>
<evidence type="ECO:0000256" key="7">
    <source>
        <dbReference type="PIRSR" id="PIRSR639901-1"/>
    </source>
</evidence>
<dbReference type="UniPathway" id="UPA00958"/>